<feature type="chain" id="PRO_5016305885" description="Nuclease" evidence="1">
    <location>
        <begin position="23"/>
        <end position="131"/>
    </location>
</feature>
<proteinExistence type="predicted"/>
<accession>A0A328B952</accession>
<protein>
    <recommendedName>
        <fullName evidence="4">Nuclease</fullName>
    </recommendedName>
</protein>
<evidence type="ECO:0000256" key="1">
    <source>
        <dbReference type="SAM" id="SignalP"/>
    </source>
</evidence>
<keyword evidence="1" id="KW-0732">Signal</keyword>
<sequence length="131" mass="13276">MRLPLLIGALLATSALAGGAQAAVCRGEAPAEATMIRGPVLHVLDGETLCVALGADPSMWVPVRLADDLAKASTAPPARETLMAASFGQDVTCRIVGRDADALLGACEVAAGPVSGLVRKASTVSAGRDWR</sequence>
<evidence type="ECO:0000313" key="2">
    <source>
        <dbReference type="EMBL" id="RAK63359.1"/>
    </source>
</evidence>
<reference evidence="2 3" key="1">
    <citation type="submission" date="2018-05" db="EMBL/GenBank/DDBJ databases">
        <authorList>
            <person name="Lanie J.A."/>
            <person name="Ng W.-L."/>
            <person name="Kazmierczak K.M."/>
            <person name="Andrzejewski T.M."/>
            <person name="Davidsen T.M."/>
            <person name="Wayne K.J."/>
            <person name="Tettelin H."/>
            <person name="Glass J.I."/>
            <person name="Rusch D."/>
            <person name="Podicherti R."/>
            <person name="Tsui H.-C.T."/>
            <person name="Winkler M.E."/>
        </authorList>
    </citation>
    <scope>NUCLEOTIDE SEQUENCE [LARGE SCALE GENOMIC DNA]</scope>
    <source>
        <strain evidence="2 3">BUT-10</strain>
    </source>
</reference>
<dbReference type="AlphaFoldDB" id="A0A328B952"/>
<organism evidence="2 3">
    <name type="scientific">Phenylobacterium kunshanense</name>
    <dbReference type="NCBI Taxonomy" id="1445034"/>
    <lineage>
        <taxon>Bacteria</taxon>
        <taxon>Pseudomonadati</taxon>
        <taxon>Pseudomonadota</taxon>
        <taxon>Alphaproteobacteria</taxon>
        <taxon>Caulobacterales</taxon>
        <taxon>Caulobacteraceae</taxon>
        <taxon>Phenylobacterium</taxon>
    </lineage>
</organism>
<dbReference type="EMBL" id="QFYS01000008">
    <property type="protein sequence ID" value="RAK63359.1"/>
    <property type="molecule type" value="Genomic_DNA"/>
</dbReference>
<evidence type="ECO:0000313" key="3">
    <source>
        <dbReference type="Proteomes" id="UP000249524"/>
    </source>
</evidence>
<name>A0A328B952_9CAUL</name>
<gene>
    <name evidence="2" type="ORF">DJ019_16670</name>
</gene>
<dbReference type="Proteomes" id="UP000249524">
    <property type="component" value="Unassembled WGS sequence"/>
</dbReference>
<evidence type="ECO:0008006" key="4">
    <source>
        <dbReference type="Google" id="ProtNLM"/>
    </source>
</evidence>
<dbReference type="RefSeq" id="WP_111277199.1">
    <property type="nucleotide sequence ID" value="NZ_QFYS01000008.1"/>
</dbReference>
<comment type="caution">
    <text evidence="2">The sequence shown here is derived from an EMBL/GenBank/DDBJ whole genome shotgun (WGS) entry which is preliminary data.</text>
</comment>
<keyword evidence="3" id="KW-1185">Reference proteome</keyword>
<dbReference type="OrthoDB" id="7190368at2"/>
<feature type="signal peptide" evidence="1">
    <location>
        <begin position="1"/>
        <end position="22"/>
    </location>
</feature>